<protein>
    <submittedName>
        <fullName evidence="4">AAA family ATPase</fullName>
    </submittedName>
</protein>
<reference evidence="4" key="1">
    <citation type="submission" date="2020-10" db="EMBL/GenBank/DDBJ databases">
        <authorList>
            <person name="Gilroy R."/>
        </authorList>
    </citation>
    <scope>NUCLEOTIDE SEQUENCE</scope>
    <source>
        <strain evidence="4">ChiHjej9B8-7071</strain>
    </source>
</reference>
<keyword evidence="2" id="KW-0812">Transmembrane</keyword>
<dbReference type="PANTHER" id="PTHR41259:SF1">
    <property type="entry name" value="DOUBLE-STRAND BREAK REPAIR RAD50 ATPASE, PUTATIVE-RELATED"/>
    <property type="match status" value="1"/>
</dbReference>
<dbReference type="InterPro" id="IPR038729">
    <property type="entry name" value="Rad50/SbcC_AAA"/>
</dbReference>
<dbReference type="GO" id="GO:0006302">
    <property type="term" value="P:double-strand break repair"/>
    <property type="evidence" value="ECO:0007669"/>
    <property type="project" value="InterPro"/>
</dbReference>
<evidence type="ECO:0000313" key="4">
    <source>
        <dbReference type="EMBL" id="HIR10363.1"/>
    </source>
</evidence>
<dbReference type="PANTHER" id="PTHR41259">
    <property type="entry name" value="DOUBLE-STRAND BREAK REPAIR RAD50 ATPASE, PUTATIVE-RELATED"/>
    <property type="match status" value="1"/>
</dbReference>
<reference evidence="4" key="2">
    <citation type="journal article" date="2021" name="PeerJ">
        <title>Extensive microbial diversity within the chicken gut microbiome revealed by metagenomics and culture.</title>
        <authorList>
            <person name="Gilroy R."/>
            <person name="Ravi A."/>
            <person name="Getino M."/>
            <person name="Pursley I."/>
            <person name="Horton D.L."/>
            <person name="Alikhan N.F."/>
            <person name="Baker D."/>
            <person name="Gharbi K."/>
            <person name="Hall N."/>
            <person name="Watson M."/>
            <person name="Adriaenssens E.M."/>
            <person name="Foster-Nyarko E."/>
            <person name="Jarju S."/>
            <person name="Secka A."/>
            <person name="Antonio M."/>
            <person name="Oren A."/>
            <person name="Chaudhuri R.R."/>
            <person name="La Ragione R."/>
            <person name="Hildebrand F."/>
            <person name="Pallen M.J."/>
        </authorList>
    </citation>
    <scope>NUCLEOTIDE SEQUENCE</scope>
    <source>
        <strain evidence="4">ChiHjej9B8-7071</strain>
    </source>
</reference>
<dbReference type="EMBL" id="DVGD01000269">
    <property type="protein sequence ID" value="HIR10363.1"/>
    <property type="molecule type" value="Genomic_DNA"/>
</dbReference>
<evidence type="ECO:0000313" key="5">
    <source>
        <dbReference type="Proteomes" id="UP000824258"/>
    </source>
</evidence>
<gene>
    <name evidence="4" type="ORF">IAA70_08155</name>
</gene>
<feature type="transmembrane region" description="Helical" evidence="2">
    <location>
        <begin position="308"/>
        <end position="327"/>
    </location>
</feature>
<dbReference type="Gene3D" id="3.40.50.300">
    <property type="entry name" value="P-loop containing nucleotide triphosphate hydrolases"/>
    <property type="match status" value="2"/>
</dbReference>
<organism evidence="4 5">
    <name type="scientific">Candidatus Avoscillospira stercoripullorum</name>
    <dbReference type="NCBI Taxonomy" id="2840709"/>
    <lineage>
        <taxon>Bacteria</taxon>
        <taxon>Bacillati</taxon>
        <taxon>Bacillota</taxon>
        <taxon>Clostridia</taxon>
        <taxon>Eubacteriales</taxon>
        <taxon>Oscillospiraceae</taxon>
        <taxon>Oscillospiraceae incertae sedis</taxon>
        <taxon>Candidatus Avoscillospira</taxon>
    </lineage>
</organism>
<dbReference type="Pfam" id="PF13476">
    <property type="entry name" value="AAA_23"/>
    <property type="match status" value="1"/>
</dbReference>
<feature type="domain" description="Rad50/SbcC-type AAA" evidence="3">
    <location>
        <begin position="10"/>
        <end position="67"/>
    </location>
</feature>
<dbReference type="AlphaFoldDB" id="A0A9D1A9F2"/>
<keyword evidence="2" id="KW-1133">Transmembrane helix</keyword>
<name>A0A9D1A9F2_9FIRM</name>
<feature type="transmembrane region" description="Helical" evidence="2">
    <location>
        <begin position="333"/>
        <end position="353"/>
    </location>
</feature>
<dbReference type="InterPro" id="IPR027417">
    <property type="entry name" value="P-loop_NTPase"/>
</dbReference>
<proteinExistence type="predicted"/>
<feature type="coiled-coil region" evidence="1">
    <location>
        <begin position="203"/>
        <end position="251"/>
    </location>
</feature>
<evidence type="ECO:0000256" key="1">
    <source>
        <dbReference type="SAM" id="Coils"/>
    </source>
</evidence>
<evidence type="ECO:0000256" key="2">
    <source>
        <dbReference type="SAM" id="Phobius"/>
    </source>
</evidence>
<sequence length="626" mass="66620">MVILRMQATFGCLDGAVLELSDGLNCLVLPNGAGKSTWAAFLTAMFYGVDPAARKSRGRLPVRLQFAPWSGKPMAGIVHLKLETREIILERTSAARPMDTFRAYDPVTGQAVAGLTGDNCGQVLWGVEREVFLRTAMIGGDLSVTADQALLQRLQNLAATGRESDSARAAAETLKAWKNRCRYHNTGLLPETEAAISRTRAALSRAEAAAAAQRKGVQALEQAEERAKLRRAALEREIAAARTAARAAAQAAEHDPPLETLLKQDAQAARLPGGGASLPPACRGKRPEALLPAAEQALETLRAPLPRWGLPLGGGALVLAVAAALLAAQKPVIAAGAGIAALCLLAWGAGALVRRRKSQKARQAILKEWQVDDPAALLPQAVACRDALLRDWEEEVLLEEVRAFAPETETTSQARTAIAQALARQQALARAQAALSAAERRRDGEGAEPLDALRAQAETLSRQAAALGDPDALSAKLQALEDTRTALQKRERALTLAMNALATAAQTLTEAYGPRLTAPAGRYLSALTGGQFDGLVLQDGQVLTARERSSGLQRPLEQLSRGTADQVWLSLRLALTGLLLPPAAPLILDDALLTFDGGRTAAALQQLRREGRQILLFSCRKLEESS</sequence>
<dbReference type="SUPFAM" id="SSF52540">
    <property type="entry name" value="P-loop containing nucleoside triphosphate hydrolases"/>
    <property type="match status" value="1"/>
</dbReference>
<evidence type="ECO:0000259" key="3">
    <source>
        <dbReference type="Pfam" id="PF13476"/>
    </source>
</evidence>
<dbReference type="Proteomes" id="UP000824258">
    <property type="component" value="Unassembled WGS sequence"/>
</dbReference>
<dbReference type="GO" id="GO:0016887">
    <property type="term" value="F:ATP hydrolysis activity"/>
    <property type="evidence" value="ECO:0007669"/>
    <property type="project" value="InterPro"/>
</dbReference>
<accession>A0A9D1A9F2</accession>
<keyword evidence="1" id="KW-0175">Coiled coil</keyword>
<comment type="caution">
    <text evidence="4">The sequence shown here is derived from an EMBL/GenBank/DDBJ whole genome shotgun (WGS) entry which is preliminary data.</text>
</comment>
<keyword evidence="2" id="KW-0472">Membrane</keyword>